<proteinExistence type="predicted"/>
<comment type="caution">
    <text evidence="1">The sequence shown here is derived from an EMBL/GenBank/DDBJ whole genome shotgun (WGS) entry which is preliminary data.</text>
</comment>
<dbReference type="Proteomes" id="UP001208567">
    <property type="component" value="Unassembled WGS sequence"/>
</dbReference>
<gene>
    <name evidence="1" type="ORF">bsdE14_29620</name>
</gene>
<keyword evidence="2" id="KW-1185">Reference proteome</keyword>
<reference evidence="1 2" key="1">
    <citation type="journal article" date="2024" name="Int. J. Syst. Evol. Microbiol.">
        <title>Clostridium omnivorum sp. nov., isolated from anoxic soil under the treatment of reductive soil disinfestation.</title>
        <authorList>
            <person name="Ueki A."/>
            <person name="Tonouchi A."/>
            <person name="Kaku N."/>
            <person name="Honma S."/>
            <person name="Ueki K."/>
        </authorList>
    </citation>
    <scope>NUCLEOTIDE SEQUENCE [LARGE SCALE GENOMIC DNA]</scope>
    <source>
        <strain evidence="1 2">E14</strain>
    </source>
</reference>
<protein>
    <submittedName>
        <fullName evidence="1">Uncharacterized protein</fullName>
    </submittedName>
</protein>
<dbReference type="EMBL" id="BRXR01000001">
    <property type="protein sequence ID" value="GLC31552.1"/>
    <property type="molecule type" value="Genomic_DNA"/>
</dbReference>
<evidence type="ECO:0000313" key="2">
    <source>
        <dbReference type="Proteomes" id="UP001208567"/>
    </source>
</evidence>
<dbReference type="RefSeq" id="WP_264850883.1">
    <property type="nucleotide sequence ID" value="NZ_BRXR01000001.1"/>
</dbReference>
<accession>A0ABQ5N8Y8</accession>
<sequence length="177" mass="20350">MPKEKNFFATKADLINGLDAFEQLRPVKYVKCGVSDTKEILIYETIDEFINLGKNSTGDHQSESYLVLDYNVDLNLRQIKQMDGSVKYFVDQLMNKSSVVFWPGGIYDETYLICGHVATISDDPISLDLFKHFSMAITKGFEKVGRYYIGLEARKLSLKRRLITMNINQPVEYDLKL</sequence>
<organism evidence="1 2">
    <name type="scientific">Clostridium omnivorum</name>
    <dbReference type="NCBI Taxonomy" id="1604902"/>
    <lineage>
        <taxon>Bacteria</taxon>
        <taxon>Bacillati</taxon>
        <taxon>Bacillota</taxon>
        <taxon>Clostridia</taxon>
        <taxon>Eubacteriales</taxon>
        <taxon>Clostridiaceae</taxon>
        <taxon>Clostridium</taxon>
    </lineage>
</organism>
<evidence type="ECO:0000313" key="1">
    <source>
        <dbReference type="EMBL" id="GLC31552.1"/>
    </source>
</evidence>
<name>A0ABQ5N8Y8_9CLOT</name>